<feature type="domain" description="RecA family profile 2" evidence="12">
    <location>
        <begin position="300"/>
        <end position="362"/>
    </location>
</feature>
<dbReference type="InterPro" id="IPR020587">
    <property type="entry name" value="RecA_monomer-monomer_interface"/>
</dbReference>
<dbReference type="InterPro" id="IPR016467">
    <property type="entry name" value="DNA_recomb/repair_RecA-like"/>
</dbReference>
<evidence type="ECO:0000256" key="1">
    <source>
        <dbReference type="ARBA" id="ARBA00008050"/>
    </source>
</evidence>
<evidence type="ECO:0000256" key="2">
    <source>
        <dbReference type="ARBA" id="ARBA00018144"/>
    </source>
</evidence>
<evidence type="ECO:0000313" key="19">
    <source>
        <dbReference type="EMBL" id="PJB03698.1"/>
    </source>
</evidence>
<keyword evidence="3" id="KW-0547">Nucleotide-binding</keyword>
<dbReference type="PANTHER" id="PTHR22942">
    <property type="entry name" value="RECA/RAD51/RADA DNA STRAND-PAIRING FAMILY MEMBER"/>
    <property type="match status" value="1"/>
</dbReference>
<dbReference type="InterPro" id="IPR013632">
    <property type="entry name" value="Rad51_C"/>
</dbReference>
<accession>A0A2H9PAJ4</accession>
<evidence type="ECO:0000259" key="11">
    <source>
        <dbReference type="PROSITE" id="PS50162"/>
    </source>
</evidence>
<dbReference type="EMBL" id="PFMG01000015">
    <property type="protein sequence ID" value="PIY99974.1"/>
    <property type="molecule type" value="Genomic_DNA"/>
</dbReference>
<name>A0A2G9LJV0_HUBC1</name>
<dbReference type="InterPro" id="IPR020588">
    <property type="entry name" value="RecA_ATP-bd"/>
</dbReference>
<evidence type="ECO:0000256" key="9">
    <source>
        <dbReference type="NCBIfam" id="TIGR02236"/>
    </source>
</evidence>
<evidence type="ECO:0000256" key="7">
    <source>
        <dbReference type="ARBA" id="ARBA00023172"/>
    </source>
</evidence>
<evidence type="ECO:0000313" key="15">
    <source>
        <dbReference type="EMBL" id="PIV46325.1"/>
    </source>
</evidence>
<comment type="function">
    <text evidence="8 10">Involved in DNA repair and in homologous recombination. Binds and assemble on single-stranded DNA to form a nucleoprotein filament. Hydrolyzes ATP in a ssDNA-dependent manner and promotes DNA strand exchange between homologous DNA molecules.</text>
</comment>
<dbReference type="GO" id="GO:0006281">
    <property type="term" value="P:DNA repair"/>
    <property type="evidence" value="ECO:0007669"/>
    <property type="project" value="InterPro"/>
</dbReference>
<keyword evidence="4 10" id="KW-0227">DNA damage</keyword>
<accession>A0A2H9QSQ5</accession>
<accession>A0A2H9N2I5</accession>
<evidence type="ECO:0000313" key="21">
    <source>
        <dbReference type="Proteomes" id="UP000228874"/>
    </source>
</evidence>
<dbReference type="FunFam" id="3.40.50.300:FF:002052">
    <property type="entry name" value="DNA repair protein RAD51 homolog"/>
    <property type="match status" value="1"/>
</dbReference>
<evidence type="ECO:0000259" key="12">
    <source>
        <dbReference type="PROSITE" id="PS50163"/>
    </source>
</evidence>
<dbReference type="GO" id="GO:0005524">
    <property type="term" value="F:ATP binding"/>
    <property type="evidence" value="ECO:0007669"/>
    <property type="project" value="UniProtKB-KW"/>
</dbReference>
<keyword evidence="7 10" id="KW-0233">DNA recombination</keyword>
<evidence type="ECO:0000256" key="8">
    <source>
        <dbReference type="ARBA" id="ARBA00025684"/>
    </source>
</evidence>
<dbReference type="EMBL" id="PETW01000036">
    <property type="protein sequence ID" value="PIV46325.1"/>
    <property type="molecule type" value="Genomic_DNA"/>
</dbReference>
<dbReference type="InterPro" id="IPR010995">
    <property type="entry name" value="DNA_repair_Rad51/TF_NusA_a-hlx"/>
</dbReference>
<dbReference type="NCBIfam" id="TIGR02236">
    <property type="entry name" value="recomb_radA"/>
    <property type="match status" value="1"/>
</dbReference>
<accession>A0A2H9MNP4</accession>
<dbReference type="Proteomes" id="UP000231232">
    <property type="component" value="Unassembled WGS sequence"/>
</dbReference>
<dbReference type="GO" id="GO:0006310">
    <property type="term" value="P:DNA recombination"/>
    <property type="evidence" value="ECO:0007669"/>
    <property type="project" value="UniProtKB-KW"/>
</dbReference>
<organism evidence="13 23">
    <name type="scientific">Huberarchaeum crystalense</name>
    <dbReference type="NCBI Taxonomy" id="2014257"/>
    <lineage>
        <taxon>Archaea</taxon>
        <taxon>Candidatus Huberarchaeota</taxon>
        <taxon>Candidatus Huberarchaeia</taxon>
        <taxon>Candidatus Huberarchaeales</taxon>
        <taxon>Candidatus Huberarchaeaceae</taxon>
        <taxon>Candidatus Huberarchaeum</taxon>
    </lineage>
</organism>
<dbReference type="EMBL" id="PFFF01000041">
    <property type="protein sequence ID" value="PIV89644.1"/>
    <property type="molecule type" value="Genomic_DNA"/>
</dbReference>
<keyword evidence="6 10" id="KW-0238">DNA-binding</keyword>
<accession>A0A2H9M325</accession>
<dbReference type="PIRSF" id="PIRSF005856">
    <property type="entry name" value="Rad51"/>
    <property type="match status" value="1"/>
</dbReference>
<dbReference type="EMBL" id="PFUW01000035">
    <property type="protein sequence ID" value="PJB03698.1"/>
    <property type="molecule type" value="Genomic_DNA"/>
</dbReference>
<dbReference type="Proteomes" id="UP000231449">
    <property type="component" value="Unassembled WGS sequence"/>
</dbReference>
<evidence type="ECO:0000256" key="4">
    <source>
        <dbReference type="ARBA" id="ARBA00022763"/>
    </source>
</evidence>
<dbReference type="SUPFAM" id="SSF47794">
    <property type="entry name" value="Rad51 N-terminal domain-like"/>
    <property type="match status" value="1"/>
</dbReference>
<dbReference type="EMBL" id="PEUT01000001">
    <property type="protein sequence ID" value="PIV13964.1"/>
    <property type="molecule type" value="Genomic_DNA"/>
</dbReference>
<protein>
    <recommendedName>
        <fullName evidence="2 9">DNA repair and recombination protein RadA</fullName>
    </recommendedName>
</protein>
<dbReference type="SMART" id="SM00382">
    <property type="entry name" value="AAA"/>
    <property type="match status" value="1"/>
</dbReference>
<evidence type="ECO:0000313" key="17">
    <source>
        <dbReference type="EMBL" id="PIX28057.1"/>
    </source>
</evidence>
<gene>
    <name evidence="20" type="ORF">CO072_01865</name>
    <name evidence="19" type="ORF">CO124_01955</name>
    <name evidence="15" type="ORF">COS22_02050</name>
    <name evidence="14" type="ORF">COS45_00235</name>
    <name evidence="16" type="ORF">COW47_01970</name>
    <name evidence="13" type="ORF">COW69_00080</name>
    <name evidence="18" type="ORF">COY63_00375</name>
    <name evidence="17" type="ORF">COZ66_01555</name>
</gene>
<dbReference type="InterPro" id="IPR011938">
    <property type="entry name" value="DNA_recomb/repair_RadA"/>
</dbReference>
<dbReference type="Proteomes" id="UP000228989">
    <property type="component" value="Unassembled WGS sequence"/>
</dbReference>
<dbReference type="Pfam" id="PF14520">
    <property type="entry name" value="HHH_5"/>
    <property type="match status" value="1"/>
</dbReference>
<evidence type="ECO:0000313" key="23">
    <source>
        <dbReference type="Proteomes" id="UP000229789"/>
    </source>
</evidence>
<comment type="caution">
    <text evidence="13">The sequence shown here is derived from an EMBL/GenBank/DDBJ whole genome shotgun (WGS) entry which is preliminary data.</text>
</comment>
<dbReference type="SUPFAM" id="SSF52540">
    <property type="entry name" value="P-loop containing nucleoside triphosphate hydrolases"/>
    <property type="match status" value="1"/>
</dbReference>
<evidence type="ECO:0000256" key="6">
    <source>
        <dbReference type="ARBA" id="ARBA00023125"/>
    </source>
</evidence>
<comment type="similarity">
    <text evidence="1 10">Belongs to the eukaryotic RecA-like protein family.</text>
</comment>
<dbReference type="Proteomes" id="UP000228888">
    <property type="component" value="Unassembled WGS sequence"/>
</dbReference>
<dbReference type="GO" id="GO:0140664">
    <property type="term" value="F:ATP-dependent DNA damage sensor activity"/>
    <property type="evidence" value="ECO:0007669"/>
    <property type="project" value="InterPro"/>
</dbReference>
<reference evidence="21 22" key="1">
    <citation type="submission" date="2017-09" db="EMBL/GenBank/DDBJ databases">
        <title>Depth-based differentiation of microbial function through sediment-hosted aquifers and enrichment of novel symbionts in the deep terrestrial subsurface.</title>
        <authorList>
            <person name="Probst A.J."/>
            <person name="Ladd B."/>
            <person name="Jarett J.K."/>
            <person name="Geller-Mcgrath D.E."/>
            <person name="Sieber C.M.K."/>
            <person name="Emerson J.B."/>
            <person name="Anantharaman K."/>
            <person name="Thomas B.C."/>
            <person name="Malmstrom R."/>
            <person name="Stieglmeier M."/>
            <person name="Klingl A."/>
            <person name="Woyke T."/>
            <person name="Ryan C.M."/>
            <person name="Banfield J.F."/>
        </authorList>
    </citation>
    <scope>NUCLEOTIDE SEQUENCE [LARGE SCALE GENOMIC DNA]</scope>
</reference>
<dbReference type="Gene3D" id="1.10.150.20">
    <property type="entry name" value="5' to 3' exonuclease, C-terminal subdomain"/>
    <property type="match status" value="1"/>
</dbReference>
<dbReference type="GO" id="GO:0003684">
    <property type="term" value="F:damaged DNA binding"/>
    <property type="evidence" value="ECO:0007669"/>
    <property type="project" value="InterPro"/>
</dbReference>
<sequence>MATKKQKNSKVDDVIQEIGIESQEKKGKTETAAEQIKEEVNQNSKKEEFSLRDLPGVGSKMADTLKEHGFHTPMSIAMASVSSLEALDGISELTAGRIIDAAKEHLDMGIKTANEFMKDHATRGFLTTNSKALDQMMGGGIEQGVLTEFFGDFGSGKTQIAEECAVTVQLLLDRGGLNGKCIYVDAEGSFRPERIKQMAVALGLDPNKVLENIFVARAYNIDFQLAFNSKIREMIDVQHEPIKLVVIDSLTTHFRSEYTGRGTLADRQQTLNKYLHELIIYAEQYGLVIIGTNQVMANPGMMFGDPTTPIGGHILGHASKYRVYLRKGREGKRVAKLIDAPHLPDAEVVFMVDETGVHDFDEKNKK</sequence>
<evidence type="ECO:0000256" key="3">
    <source>
        <dbReference type="ARBA" id="ARBA00022741"/>
    </source>
</evidence>
<proteinExistence type="inferred from homology"/>
<evidence type="ECO:0000313" key="13">
    <source>
        <dbReference type="EMBL" id="PIN66784.1"/>
    </source>
</evidence>
<evidence type="ECO:0000313" key="18">
    <source>
        <dbReference type="EMBL" id="PIY99974.1"/>
    </source>
</evidence>
<dbReference type="Proteomes" id="UP000230477">
    <property type="component" value="Unassembled WGS sequence"/>
</dbReference>
<evidence type="ECO:0000313" key="14">
    <source>
        <dbReference type="EMBL" id="PIV13964.1"/>
    </source>
</evidence>
<evidence type="ECO:0000313" key="16">
    <source>
        <dbReference type="EMBL" id="PIV89644.1"/>
    </source>
</evidence>
<reference evidence="13 23" key="2">
    <citation type="submission" date="2017-09" db="EMBL/GenBank/DDBJ databases">
        <title>Depth-based differentiation of microbial function through sediment-hosted aquifers and enrichment of novel symbionts in the deep terrestrial subsurface.</title>
        <authorList>
            <person name="Probst A.J."/>
            <person name="Ladd B."/>
            <person name="Jarett J.K."/>
            <person name="Geller-Mcgrath D.E."/>
            <person name="Sieber C.M."/>
            <person name="Emerson J.B."/>
            <person name="Anantharaman K."/>
            <person name="Thomas B.C."/>
            <person name="Malmstrom R."/>
            <person name="Stieglmeier M."/>
            <person name="Klingl A."/>
            <person name="Woyke T."/>
            <person name="Ryan C.M."/>
            <person name="Banfield J.F."/>
        </authorList>
    </citation>
    <scope>NUCLEOTIDE SEQUENCE [LARGE SCALE GENOMIC DNA]</scope>
    <source>
        <strain evidence="15">CG02_land_8_20_14_3_00_31_209</strain>
        <strain evidence="14">CG03_land_8_20_14_0_80_31_114</strain>
        <strain evidence="16">CG17_big_fil_post_rev_8_21_14_2_50_31_73</strain>
        <strain evidence="13">CG18_big_fil_WC_8_21_14_2_50_31_19</strain>
        <strain evidence="18">CG_4_10_14_0_8_um_filter_31_133</strain>
        <strain evidence="17">CG_4_8_14_3_um_filter</strain>
        <strain evidence="20">CG_4_9_14_0_8_um_filter_31_21</strain>
        <strain evidence="19">CG_4_9_14_3_um_filter_31_125</strain>
    </source>
</reference>
<accession>A0A2G9LJV0</accession>
<dbReference type="AlphaFoldDB" id="A0A2G9LJV0"/>
<dbReference type="NCBIfam" id="NF003301">
    <property type="entry name" value="PRK04301.1"/>
    <property type="match status" value="1"/>
</dbReference>
<evidence type="ECO:0000313" key="20">
    <source>
        <dbReference type="EMBL" id="PJC01273.1"/>
    </source>
</evidence>
<keyword evidence="5" id="KW-0067">ATP-binding</keyword>
<accession>A0A2H9M6W6</accession>
<dbReference type="PROSITE" id="PS50162">
    <property type="entry name" value="RECA_2"/>
    <property type="match status" value="1"/>
</dbReference>
<evidence type="ECO:0000256" key="10">
    <source>
        <dbReference type="PIRNR" id="PIRNR005856"/>
    </source>
</evidence>
<accession>A0A2H9RCU7</accession>
<dbReference type="Gene3D" id="3.40.50.300">
    <property type="entry name" value="P-loop containing nucleotide triphosphate hydrolases"/>
    <property type="match status" value="1"/>
</dbReference>
<dbReference type="Proteomes" id="UP000230713">
    <property type="component" value="Unassembled WGS sequence"/>
</dbReference>
<dbReference type="EMBL" id="PFSX01000046">
    <property type="protein sequence ID" value="PJC01273.1"/>
    <property type="molecule type" value="Genomic_DNA"/>
</dbReference>
<evidence type="ECO:0000313" key="22">
    <source>
        <dbReference type="Proteomes" id="UP000228888"/>
    </source>
</evidence>
<dbReference type="PANTHER" id="PTHR22942:SF30">
    <property type="entry name" value="MEIOTIC RECOMBINATION PROTEIN DMC1_LIM15 HOMOLOG"/>
    <property type="match status" value="1"/>
</dbReference>
<evidence type="ECO:0000256" key="5">
    <source>
        <dbReference type="ARBA" id="ARBA00022840"/>
    </source>
</evidence>
<dbReference type="PROSITE" id="PS50163">
    <property type="entry name" value="RECA_3"/>
    <property type="match status" value="1"/>
</dbReference>
<dbReference type="EMBL" id="PFIH01000037">
    <property type="protein sequence ID" value="PIX28057.1"/>
    <property type="molecule type" value="Genomic_DNA"/>
</dbReference>
<dbReference type="Pfam" id="PF08423">
    <property type="entry name" value="Rad51"/>
    <property type="match status" value="1"/>
</dbReference>
<dbReference type="EMBL" id="PCUF01000001">
    <property type="protein sequence ID" value="PIN66784.1"/>
    <property type="molecule type" value="Genomic_DNA"/>
</dbReference>
<dbReference type="InterPro" id="IPR003593">
    <property type="entry name" value="AAA+_ATPase"/>
</dbReference>
<dbReference type="InterPro" id="IPR027417">
    <property type="entry name" value="P-loop_NTPase"/>
</dbReference>
<dbReference type="Proteomes" id="UP000228874">
    <property type="component" value="Unassembled WGS sequence"/>
</dbReference>
<dbReference type="Proteomes" id="UP000229789">
    <property type="component" value="Unassembled WGS sequence"/>
</dbReference>
<feature type="domain" description="RecA family profile 1" evidence="11">
    <location>
        <begin position="122"/>
        <end position="295"/>
    </location>
</feature>